<evidence type="ECO:0000313" key="8">
    <source>
        <dbReference type="Proteomes" id="UP000194127"/>
    </source>
</evidence>
<dbReference type="GO" id="GO:0016020">
    <property type="term" value="C:membrane"/>
    <property type="evidence" value="ECO:0007669"/>
    <property type="project" value="UniProtKB-SubCell"/>
</dbReference>
<dbReference type="AlphaFoldDB" id="A0A1X6NBU0"/>
<dbReference type="Gene3D" id="6.10.110.10">
    <property type="match status" value="1"/>
</dbReference>
<gene>
    <name evidence="7" type="ORF">POSPLADRAFT_1031241</name>
</gene>
<evidence type="ECO:0000313" key="7">
    <source>
        <dbReference type="EMBL" id="OSX66087.1"/>
    </source>
</evidence>
<keyword evidence="5 6" id="KW-0472">Membrane</keyword>
<proteinExistence type="inferred from homology"/>
<evidence type="ECO:0000256" key="5">
    <source>
        <dbReference type="ARBA" id="ARBA00023136"/>
    </source>
</evidence>
<sequence length="153" mass="15478">MDGLHYSMCQKREFGCPAKYSNAFKRLEEHEDSLRSSIQSVFSSFRTAQPFLDRRPRRAALVVGVAVGVALTPVATTAALSAYGFGAAGPVAGTAAAAAQSAIGNVAAGSLFASCQSIAMTSVPVAAYAVGGVVGGAIGGAASFVGGRLANWF</sequence>
<evidence type="ECO:0000256" key="1">
    <source>
        <dbReference type="ARBA" id="ARBA00004141"/>
    </source>
</evidence>
<feature type="transmembrane region" description="Helical" evidence="6">
    <location>
        <begin position="59"/>
        <end position="85"/>
    </location>
</feature>
<dbReference type="GeneID" id="36321727"/>
<keyword evidence="8" id="KW-1185">Reference proteome</keyword>
<keyword evidence="4 6" id="KW-1133">Transmembrane helix</keyword>
<evidence type="ECO:0000256" key="2">
    <source>
        <dbReference type="ARBA" id="ARBA00007262"/>
    </source>
</evidence>
<accession>A0A1X6NBU0</accession>
<dbReference type="EMBL" id="KZ110592">
    <property type="protein sequence ID" value="OSX66087.1"/>
    <property type="molecule type" value="Genomic_DNA"/>
</dbReference>
<dbReference type="PANTHER" id="PTHR16932">
    <property type="entry name" value="INTERFERON ALPHA-INDUCIBLE PROTEIN 27"/>
    <property type="match status" value="1"/>
</dbReference>
<feature type="transmembrane region" description="Helical" evidence="6">
    <location>
        <begin position="91"/>
        <end position="113"/>
    </location>
</feature>
<protein>
    <submittedName>
        <fullName evidence="7">Uncharacterized protein</fullName>
    </submittedName>
</protein>
<reference evidence="7 8" key="1">
    <citation type="submission" date="2017-04" db="EMBL/GenBank/DDBJ databases">
        <title>Genome Sequence of the Model Brown-Rot Fungus Postia placenta SB12.</title>
        <authorList>
            <consortium name="DOE Joint Genome Institute"/>
            <person name="Gaskell J."/>
            <person name="Kersten P."/>
            <person name="Larrondo L.F."/>
            <person name="Canessa P."/>
            <person name="Martinez D."/>
            <person name="Hibbett D."/>
            <person name="Schmoll M."/>
            <person name="Kubicek C.P."/>
            <person name="Martinez A.T."/>
            <person name="Yadav J."/>
            <person name="Master E."/>
            <person name="Magnuson J.K."/>
            <person name="James T."/>
            <person name="Yaver D."/>
            <person name="Berka R."/>
            <person name="Labutti K."/>
            <person name="Lipzen A."/>
            <person name="Aerts A."/>
            <person name="Barry K."/>
            <person name="Henrissat B."/>
            <person name="Blanchette R."/>
            <person name="Grigoriev I."/>
            <person name="Cullen D."/>
        </authorList>
    </citation>
    <scope>NUCLEOTIDE SEQUENCE [LARGE SCALE GENOMIC DNA]</scope>
    <source>
        <strain evidence="7 8">MAD-698-R-SB12</strain>
    </source>
</reference>
<evidence type="ECO:0000256" key="6">
    <source>
        <dbReference type="SAM" id="Phobius"/>
    </source>
</evidence>
<dbReference type="InterPro" id="IPR009311">
    <property type="entry name" value="IFI6/IFI27-like"/>
</dbReference>
<name>A0A1X6NBU0_9APHY</name>
<dbReference type="PANTHER" id="PTHR16932:SF18">
    <property type="entry name" value="INTERFERON, ALPHA-INDUCIBLE PROTEIN 27-LIKE 2"/>
    <property type="match status" value="1"/>
</dbReference>
<dbReference type="RefSeq" id="XP_024342881.1">
    <property type="nucleotide sequence ID" value="XM_024476776.1"/>
</dbReference>
<comment type="subcellular location">
    <subcellularLocation>
        <location evidence="1">Membrane</location>
        <topology evidence="1">Multi-pass membrane protein</topology>
    </subcellularLocation>
</comment>
<keyword evidence="3 6" id="KW-0812">Transmembrane</keyword>
<dbReference type="Pfam" id="PF06140">
    <property type="entry name" value="Ifi-6-16"/>
    <property type="match status" value="1"/>
</dbReference>
<feature type="transmembrane region" description="Helical" evidence="6">
    <location>
        <begin position="125"/>
        <end position="145"/>
    </location>
</feature>
<dbReference type="Proteomes" id="UP000194127">
    <property type="component" value="Unassembled WGS sequence"/>
</dbReference>
<comment type="similarity">
    <text evidence="2">Belongs to the IFI6/IFI27 family.</text>
</comment>
<organism evidence="7 8">
    <name type="scientific">Postia placenta MAD-698-R-SB12</name>
    <dbReference type="NCBI Taxonomy" id="670580"/>
    <lineage>
        <taxon>Eukaryota</taxon>
        <taxon>Fungi</taxon>
        <taxon>Dikarya</taxon>
        <taxon>Basidiomycota</taxon>
        <taxon>Agaricomycotina</taxon>
        <taxon>Agaricomycetes</taxon>
        <taxon>Polyporales</taxon>
        <taxon>Adustoporiaceae</taxon>
        <taxon>Rhodonia</taxon>
    </lineage>
</organism>
<evidence type="ECO:0000256" key="3">
    <source>
        <dbReference type="ARBA" id="ARBA00022692"/>
    </source>
</evidence>
<dbReference type="InterPro" id="IPR038213">
    <property type="entry name" value="IFI6/IFI27-like_sf"/>
</dbReference>
<evidence type="ECO:0000256" key="4">
    <source>
        <dbReference type="ARBA" id="ARBA00022989"/>
    </source>
</evidence>